<evidence type="ECO:0000313" key="1">
    <source>
        <dbReference type="EMBL" id="GGM92687.1"/>
    </source>
</evidence>
<organism evidence="1 2">
    <name type="scientific">Lentzea pudingi</name>
    <dbReference type="NCBI Taxonomy" id="1789439"/>
    <lineage>
        <taxon>Bacteria</taxon>
        <taxon>Bacillati</taxon>
        <taxon>Actinomycetota</taxon>
        <taxon>Actinomycetes</taxon>
        <taxon>Pseudonocardiales</taxon>
        <taxon>Pseudonocardiaceae</taxon>
        <taxon>Lentzea</taxon>
    </lineage>
</organism>
<evidence type="ECO:0008006" key="3">
    <source>
        <dbReference type="Google" id="ProtNLM"/>
    </source>
</evidence>
<dbReference type="Proteomes" id="UP000597656">
    <property type="component" value="Unassembled WGS sequence"/>
</dbReference>
<name>A0ABQ2HVC0_9PSEU</name>
<comment type="caution">
    <text evidence="1">The sequence shown here is derived from an EMBL/GenBank/DDBJ whole genome shotgun (WGS) entry which is preliminary data.</text>
</comment>
<protein>
    <recommendedName>
        <fullName evidence="3">Universal stress protein family protein</fullName>
    </recommendedName>
</protein>
<dbReference type="RefSeq" id="WP_189155584.1">
    <property type="nucleotide sequence ID" value="NZ_BMNC01000004.1"/>
</dbReference>
<reference evidence="2" key="1">
    <citation type="journal article" date="2019" name="Int. J. Syst. Evol. Microbiol.">
        <title>The Global Catalogue of Microorganisms (GCM) 10K type strain sequencing project: providing services to taxonomists for standard genome sequencing and annotation.</title>
        <authorList>
            <consortium name="The Broad Institute Genomics Platform"/>
            <consortium name="The Broad Institute Genome Sequencing Center for Infectious Disease"/>
            <person name="Wu L."/>
            <person name="Ma J."/>
        </authorList>
    </citation>
    <scope>NUCLEOTIDE SEQUENCE [LARGE SCALE GENOMIC DNA]</scope>
    <source>
        <strain evidence="2">CGMCC 4.7319</strain>
    </source>
</reference>
<accession>A0ABQ2HVC0</accession>
<sequence length="235" mass="24599">MTAVLNSARLSTTCVVVDVRDAGVIGVRWAAACASALDVGLVVQAGPKGDPVHADVARLLAEHPDLSVHFEHEGRPPGRWEGGLVVISRSRAKAAPPLAGQDERDVVVVTGPPAAIAGRFGVVTAVICAVGGEGVLHRAVAFCRLRQATRLRVLARPYPGATPALDDIADRVHAVAPDVIVELVREPRSVQVETRTHPSDLLVVSGRERGPAEGLQPGARAALHHAQCPVLFSCV</sequence>
<gene>
    <name evidence="1" type="ORF">GCM10011609_32660</name>
</gene>
<evidence type="ECO:0000313" key="2">
    <source>
        <dbReference type="Proteomes" id="UP000597656"/>
    </source>
</evidence>
<proteinExistence type="predicted"/>
<keyword evidence="2" id="KW-1185">Reference proteome</keyword>
<dbReference type="EMBL" id="BMNC01000004">
    <property type="protein sequence ID" value="GGM92687.1"/>
    <property type="molecule type" value="Genomic_DNA"/>
</dbReference>